<gene>
    <name evidence="3" type="ORF">Megvenef_01619</name>
</gene>
<feature type="domain" description="GapR-like DNA-binding" evidence="2">
    <location>
        <begin position="9"/>
        <end position="77"/>
    </location>
</feature>
<feature type="coiled-coil region" evidence="1">
    <location>
        <begin position="10"/>
        <end position="37"/>
    </location>
</feature>
<name>A0ABU5NER0_9RICK</name>
<evidence type="ECO:0000256" key="1">
    <source>
        <dbReference type="SAM" id="Coils"/>
    </source>
</evidence>
<evidence type="ECO:0000313" key="3">
    <source>
        <dbReference type="EMBL" id="MEA0971635.1"/>
    </source>
</evidence>
<comment type="caution">
    <text evidence="3">The sequence shown here is derived from an EMBL/GenBank/DDBJ whole genome shotgun (WGS) entry which is preliminary data.</text>
</comment>
<dbReference type="Pfam" id="PF10073">
    <property type="entry name" value="GapR_DNA-bd"/>
    <property type="match status" value="1"/>
</dbReference>
<organism evidence="3 4">
    <name type="scientific">Candidatus Megaera venefica</name>
    <dbReference type="NCBI Taxonomy" id="2055910"/>
    <lineage>
        <taxon>Bacteria</taxon>
        <taxon>Pseudomonadati</taxon>
        <taxon>Pseudomonadota</taxon>
        <taxon>Alphaproteobacteria</taxon>
        <taxon>Rickettsiales</taxon>
        <taxon>Rickettsiaceae</taxon>
        <taxon>Candidatus Megaera</taxon>
    </lineage>
</organism>
<dbReference type="RefSeq" id="WP_322777549.1">
    <property type="nucleotide sequence ID" value="NZ_JARJFB010000198.1"/>
</dbReference>
<keyword evidence="4" id="KW-1185">Reference proteome</keyword>
<dbReference type="InterPro" id="IPR046367">
    <property type="entry name" value="GapR-like_DNA-bd"/>
</dbReference>
<reference evidence="3 4" key="1">
    <citation type="submission" date="2023-03" db="EMBL/GenBank/DDBJ databases">
        <title>Host association and intracellularity evolved multiple times independently in the Rickettsiales.</title>
        <authorList>
            <person name="Castelli M."/>
            <person name="Nardi T."/>
            <person name="Gammuto L."/>
            <person name="Bellinzona G."/>
            <person name="Sabaneyeva E."/>
            <person name="Potekhin A."/>
            <person name="Serra V."/>
            <person name="Petroni G."/>
            <person name="Sassera D."/>
        </authorList>
    </citation>
    <scope>NUCLEOTIDE SEQUENCE [LARGE SCALE GENOMIC DNA]</scope>
    <source>
        <strain evidence="3 4">Sr 2-6</strain>
    </source>
</reference>
<evidence type="ECO:0000313" key="4">
    <source>
        <dbReference type="Proteomes" id="UP001291687"/>
    </source>
</evidence>
<protein>
    <submittedName>
        <fullName evidence="3">DUF2312 domain-containing protein</fullName>
    </submittedName>
</protein>
<evidence type="ECO:0000259" key="2">
    <source>
        <dbReference type="Pfam" id="PF10073"/>
    </source>
</evidence>
<proteinExistence type="predicted"/>
<sequence length="78" mass="8891">MQEVVDSQDLLNTISKLEKLEEEKNELADVTKDAYNEAKSKGYDVKIIKHILKLRKKDKDALAEEDSLIELYRGAVGI</sequence>
<accession>A0ABU5NER0</accession>
<keyword evidence="1" id="KW-0175">Coiled coil</keyword>
<dbReference type="Proteomes" id="UP001291687">
    <property type="component" value="Unassembled WGS sequence"/>
</dbReference>
<dbReference type="EMBL" id="JARJFB010000198">
    <property type="protein sequence ID" value="MEA0971635.1"/>
    <property type="molecule type" value="Genomic_DNA"/>
</dbReference>